<protein>
    <submittedName>
        <fullName evidence="1">Uncharacterized protein</fullName>
    </submittedName>
</protein>
<sequence>MSTNEYLQKLKRREYPDKIEKERKFSFCESEKSNSEKEIDDNENEIDGLLTGTGIQYISQRLTEMTSRLKELLKTPEGDWFKGKLTRHDHFEALARIDDALNQVPEEFVVEDRRLFMASCFGHFMSMHRDLKFPGGVIHQMLLRELDHD</sequence>
<proteinExistence type="predicted"/>
<reference evidence="1" key="1">
    <citation type="journal article" date="2023" name="Plant J.">
        <title>Genome sequences and population genomics provide insights into the demographic history, inbreeding, and mutation load of two 'living fossil' tree species of Dipteronia.</title>
        <authorList>
            <person name="Feng Y."/>
            <person name="Comes H.P."/>
            <person name="Chen J."/>
            <person name="Zhu S."/>
            <person name="Lu R."/>
            <person name="Zhang X."/>
            <person name="Li P."/>
            <person name="Qiu J."/>
            <person name="Olsen K.M."/>
            <person name="Qiu Y."/>
        </authorList>
    </citation>
    <scope>NUCLEOTIDE SEQUENCE</scope>
    <source>
        <strain evidence="1">KIB01</strain>
    </source>
</reference>
<dbReference type="Proteomes" id="UP001280121">
    <property type="component" value="Unassembled WGS sequence"/>
</dbReference>
<accession>A0AAD9TL16</accession>
<evidence type="ECO:0000313" key="2">
    <source>
        <dbReference type="Proteomes" id="UP001280121"/>
    </source>
</evidence>
<organism evidence="1 2">
    <name type="scientific">Dipteronia dyeriana</name>
    <dbReference type="NCBI Taxonomy" id="168575"/>
    <lineage>
        <taxon>Eukaryota</taxon>
        <taxon>Viridiplantae</taxon>
        <taxon>Streptophyta</taxon>
        <taxon>Embryophyta</taxon>
        <taxon>Tracheophyta</taxon>
        <taxon>Spermatophyta</taxon>
        <taxon>Magnoliopsida</taxon>
        <taxon>eudicotyledons</taxon>
        <taxon>Gunneridae</taxon>
        <taxon>Pentapetalae</taxon>
        <taxon>rosids</taxon>
        <taxon>malvids</taxon>
        <taxon>Sapindales</taxon>
        <taxon>Sapindaceae</taxon>
        <taxon>Hippocastanoideae</taxon>
        <taxon>Acereae</taxon>
        <taxon>Dipteronia</taxon>
    </lineage>
</organism>
<gene>
    <name evidence="1" type="ORF">Ddye_025859</name>
</gene>
<dbReference type="AlphaFoldDB" id="A0AAD9TL16"/>
<evidence type="ECO:0000313" key="1">
    <source>
        <dbReference type="EMBL" id="KAK2638064.1"/>
    </source>
</evidence>
<keyword evidence="2" id="KW-1185">Reference proteome</keyword>
<comment type="caution">
    <text evidence="1">The sequence shown here is derived from an EMBL/GenBank/DDBJ whole genome shotgun (WGS) entry which is preliminary data.</text>
</comment>
<name>A0AAD9TL16_9ROSI</name>
<dbReference type="EMBL" id="JANJYI010000008">
    <property type="protein sequence ID" value="KAK2638064.1"/>
    <property type="molecule type" value="Genomic_DNA"/>
</dbReference>